<dbReference type="Proteomes" id="UP000593562">
    <property type="component" value="Unassembled WGS sequence"/>
</dbReference>
<organism evidence="2 3">
    <name type="scientific">Tripterygium wilfordii</name>
    <name type="common">Thunder God vine</name>
    <dbReference type="NCBI Taxonomy" id="458696"/>
    <lineage>
        <taxon>Eukaryota</taxon>
        <taxon>Viridiplantae</taxon>
        <taxon>Streptophyta</taxon>
        <taxon>Embryophyta</taxon>
        <taxon>Tracheophyta</taxon>
        <taxon>Spermatophyta</taxon>
        <taxon>Magnoliopsida</taxon>
        <taxon>eudicotyledons</taxon>
        <taxon>Gunneridae</taxon>
        <taxon>Pentapetalae</taxon>
        <taxon>rosids</taxon>
        <taxon>fabids</taxon>
        <taxon>Celastrales</taxon>
        <taxon>Celastraceae</taxon>
        <taxon>Tripterygium</taxon>
    </lineage>
</organism>
<gene>
    <name evidence="2" type="ORF">HS088_TW02G00756</name>
</gene>
<dbReference type="PROSITE" id="PS51806">
    <property type="entry name" value="DOG1"/>
    <property type="match status" value="1"/>
</dbReference>
<protein>
    <submittedName>
        <fullName evidence="2">Transcription factor TGA1-like</fullName>
    </submittedName>
</protein>
<proteinExistence type="predicted"/>
<dbReference type="Pfam" id="PF14144">
    <property type="entry name" value="DOG1"/>
    <property type="match status" value="1"/>
</dbReference>
<dbReference type="AlphaFoldDB" id="A0A7J7DZN3"/>
<dbReference type="GO" id="GO:0006351">
    <property type="term" value="P:DNA-templated transcription"/>
    <property type="evidence" value="ECO:0007669"/>
    <property type="project" value="InterPro"/>
</dbReference>
<dbReference type="PANTHER" id="PTHR46354">
    <property type="entry name" value="DOG1 DOMAIN-CONTAINING PROTEIN"/>
    <property type="match status" value="1"/>
</dbReference>
<name>A0A7J7DZN3_TRIWF</name>
<evidence type="ECO:0000259" key="1">
    <source>
        <dbReference type="PROSITE" id="PS51806"/>
    </source>
</evidence>
<reference evidence="2 3" key="1">
    <citation type="journal article" date="2020" name="Nat. Commun.">
        <title>Genome of Tripterygium wilfordii and identification of cytochrome P450 involved in triptolide biosynthesis.</title>
        <authorList>
            <person name="Tu L."/>
            <person name="Su P."/>
            <person name="Zhang Z."/>
            <person name="Gao L."/>
            <person name="Wang J."/>
            <person name="Hu T."/>
            <person name="Zhou J."/>
            <person name="Zhang Y."/>
            <person name="Zhao Y."/>
            <person name="Liu Y."/>
            <person name="Song Y."/>
            <person name="Tong Y."/>
            <person name="Lu Y."/>
            <person name="Yang J."/>
            <person name="Xu C."/>
            <person name="Jia M."/>
            <person name="Peters R.J."/>
            <person name="Huang L."/>
            <person name="Gao W."/>
        </authorList>
    </citation>
    <scope>NUCLEOTIDE SEQUENCE [LARGE SCALE GENOMIC DNA]</scope>
    <source>
        <strain evidence="3">cv. XIE 37</strain>
        <tissue evidence="2">Leaf</tissue>
    </source>
</reference>
<keyword evidence="3" id="KW-1185">Reference proteome</keyword>
<dbReference type="EMBL" id="JAAARO010000002">
    <property type="protein sequence ID" value="KAF5751739.1"/>
    <property type="molecule type" value="Genomic_DNA"/>
</dbReference>
<dbReference type="PANTHER" id="PTHR46354:SF4">
    <property type="entry name" value="PROTEIN DOG1-LIKE 3"/>
    <property type="match status" value="1"/>
</dbReference>
<accession>A0A7J7DZN3</accession>
<dbReference type="InterPro" id="IPR025422">
    <property type="entry name" value="TGA_domain"/>
</dbReference>
<sequence>MSVLPVPDTTTRNNGSSAEAEAFHNFFESWLVEQNRYLEDLIYASKRYQDNSAPESTQDAELRPLVQRVVGHYEYYYRSKSRWAKSDVLVMLSPSWRSSLEEAFSWIGGWRPSMAFHLLYSKSGLQLEPKLGDLIRGMSSGDLGDLSASQMTQVNELQRKTIKEEKDITEKFAKHQETVADTSMVELSHVVSEMMMNDGDVSHELEEGRVESTLTPKEEGLEEILHKADDLRLRTLKGYVRYKLIINTHVGF</sequence>
<dbReference type="InParanoid" id="A0A7J7DZN3"/>
<dbReference type="InterPro" id="IPR051886">
    <property type="entry name" value="Seed_Dev/Stress_Resp_Reg"/>
</dbReference>
<evidence type="ECO:0000313" key="2">
    <source>
        <dbReference type="EMBL" id="KAF5751739.1"/>
    </source>
</evidence>
<feature type="domain" description="DOG1" evidence="1">
    <location>
        <begin position="20"/>
        <end position="252"/>
    </location>
</feature>
<dbReference type="GO" id="GO:0043565">
    <property type="term" value="F:sequence-specific DNA binding"/>
    <property type="evidence" value="ECO:0007669"/>
    <property type="project" value="InterPro"/>
</dbReference>
<evidence type="ECO:0000313" key="3">
    <source>
        <dbReference type="Proteomes" id="UP000593562"/>
    </source>
</evidence>
<comment type="caution">
    <text evidence="2">The sequence shown here is derived from an EMBL/GenBank/DDBJ whole genome shotgun (WGS) entry which is preliminary data.</text>
</comment>